<dbReference type="NCBIfam" id="NF004441">
    <property type="entry name" value="PRK05777.1-4"/>
    <property type="match status" value="1"/>
</dbReference>
<evidence type="ECO:0000256" key="5">
    <source>
        <dbReference type="HAMAP-Rule" id="MF_00445"/>
    </source>
</evidence>
<accession>A0A9Y2JUS9</accession>
<comment type="subcellular location">
    <subcellularLocation>
        <location evidence="5">Cell membrane</location>
        <topology evidence="5">Multi-pass membrane protein</topology>
    </subcellularLocation>
    <subcellularLocation>
        <location evidence="1">Endomembrane system</location>
        <topology evidence="1">Multi-pass membrane protein</topology>
    </subcellularLocation>
    <subcellularLocation>
        <location evidence="6">Membrane</location>
        <topology evidence="6">Multi-pass membrane protein</topology>
    </subcellularLocation>
</comment>
<organism evidence="8 9">
    <name type="scientific">Amycolatopsis mongoliensis</name>
    <dbReference type="NCBI Taxonomy" id="715475"/>
    <lineage>
        <taxon>Bacteria</taxon>
        <taxon>Bacillati</taxon>
        <taxon>Actinomycetota</taxon>
        <taxon>Actinomycetes</taxon>
        <taxon>Pseudonocardiales</taxon>
        <taxon>Pseudonocardiaceae</taxon>
        <taxon>Amycolatopsis</taxon>
    </lineage>
</organism>
<dbReference type="GO" id="GO:0008137">
    <property type="term" value="F:NADH dehydrogenase (ubiquinone) activity"/>
    <property type="evidence" value="ECO:0007669"/>
    <property type="project" value="InterPro"/>
</dbReference>
<evidence type="ECO:0000259" key="7">
    <source>
        <dbReference type="Pfam" id="PF00361"/>
    </source>
</evidence>
<evidence type="ECO:0000256" key="1">
    <source>
        <dbReference type="ARBA" id="ARBA00004127"/>
    </source>
</evidence>
<feature type="transmembrane region" description="Helical" evidence="5">
    <location>
        <begin position="410"/>
        <end position="439"/>
    </location>
</feature>
<dbReference type="GO" id="GO:0042773">
    <property type="term" value="P:ATP synthesis coupled electron transport"/>
    <property type="evidence" value="ECO:0007669"/>
    <property type="project" value="InterPro"/>
</dbReference>
<evidence type="ECO:0000313" key="9">
    <source>
        <dbReference type="Proteomes" id="UP001239397"/>
    </source>
</evidence>
<dbReference type="InterPro" id="IPR010096">
    <property type="entry name" value="NADH-Q_OxRdtase_suN/2"/>
</dbReference>
<proteinExistence type="inferred from homology"/>
<keyword evidence="9" id="KW-1185">Reference proteome</keyword>
<evidence type="ECO:0000256" key="2">
    <source>
        <dbReference type="ARBA" id="ARBA00022692"/>
    </source>
</evidence>
<dbReference type="AlphaFoldDB" id="A0A9Y2JUS9"/>
<feature type="transmembrane region" description="Helical" evidence="5">
    <location>
        <begin position="56"/>
        <end position="74"/>
    </location>
</feature>
<keyword evidence="8" id="KW-0560">Oxidoreductase</keyword>
<keyword evidence="5" id="KW-1003">Cell membrane</keyword>
<evidence type="ECO:0000256" key="3">
    <source>
        <dbReference type="ARBA" id="ARBA00022989"/>
    </source>
</evidence>
<dbReference type="GO" id="GO:0050136">
    <property type="term" value="F:NADH dehydrogenase (quinone) (non-electrogenic) activity"/>
    <property type="evidence" value="ECO:0007669"/>
    <property type="project" value="UniProtKB-UniRule"/>
</dbReference>
<feature type="transmembrane region" description="Helical" evidence="5">
    <location>
        <begin position="247"/>
        <end position="265"/>
    </location>
</feature>
<feature type="transmembrane region" description="Helical" evidence="5">
    <location>
        <begin position="94"/>
        <end position="112"/>
    </location>
</feature>
<dbReference type="GO" id="GO:0012505">
    <property type="term" value="C:endomembrane system"/>
    <property type="evidence" value="ECO:0007669"/>
    <property type="project" value="UniProtKB-SubCell"/>
</dbReference>
<keyword evidence="5" id="KW-1278">Translocase</keyword>
<keyword evidence="5" id="KW-0520">NAD</keyword>
<dbReference type="InterPro" id="IPR001750">
    <property type="entry name" value="ND/Mrp_TM"/>
</dbReference>
<dbReference type="PANTHER" id="PTHR22773">
    <property type="entry name" value="NADH DEHYDROGENASE"/>
    <property type="match status" value="1"/>
</dbReference>
<feature type="transmembrane region" description="Helical" evidence="5">
    <location>
        <begin position="369"/>
        <end position="390"/>
    </location>
</feature>
<feature type="domain" description="NADH:quinone oxidoreductase/Mrp antiporter transmembrane" evidence="7">
    <location>
        <begin position="166"/>
        <end position="457"/>
    </location>
</feature>
<name>A0A9Y2JUS9_9PSEU</name>
<protein>
    <recommendedName>
        <fullName evidence="5">NADH-quinone oxidoreductase subunit N</fullName>
        <ecNumber evidence="5">7.1.1.-</ecNumber>
    </recommendedName>
    <alternativeName>
        <fullName evidence="5">NADH dehydrogenase I subunit N</fullName>
    </alternativeName>
    <alternativeName>
        <fullName evidence="5">NDH-1 subunit N</fullName>
    </alternativeName>
</protein>
<keyword evidence="3 5" id="KW-1133">Transmembrane helix</keyword>
<evidence type="ECO:0000313" key="8">
    <source>
        <dbReference type="EMBL" id="WIY03892.1"/>
    </source>
</evidence>
<comment type="function">
    <text evidence="5">NDH-1 shuttles electrons from NADH, via FMN and iron-sulfur (Fe-S) centers, to quinones in the respiratory chain. The immediate electron acceptor for the enzyme in this species is believed to be a menaquinone. Couples the redox reaction to proton translocation (for every two electrons transferred, four hydrogen ions are translocated across the cytoplasmic membrane), and thus conserves the redox energy in a proton gradient.</text>
</comment>
<feature type="transmembrane region" description="Helical" evidence="5">
    <location>
        <begin position="316"/>
        <end position="336"/>
    </location>
</feature>
<feature type="transmembrane region" description="Helical" evidence="5">
    <location>
        <begin position="451"/>
        <end position="475"/>
    </location>
</feature>
<evidence type="ECO:0000256" key="4">
    <source>
        <dbReference type="ARBA" id="ARBA00023136"/>
    </source>
</evidence>
<dbReference type="EC" id="7.1.1.-" evidence="5"/>
<gene>
    <name evidence="5 8" type="primary">nuoN</name>
    <name evidence="8" type="ORF">QRX60_08590</name>
</gene>
<feature type="transmembrane region" description="Helical" evidence="5">
    <location>
        <begin position="285"/>
        <end position="304"/>
    </location>
</feature>
<keyword evidence="4 5" id="KW-0472">Membrane</keyword>
<dbReference type="RefSeq" id="WP_286000239.1">
    <property type="nucleotide sequence ID" value="NZ_CP127295.1"/>
</dbReference>
<comment type="similarity">
    <text evidence="5">Belongs to the complex I subunit 2 family.</text>
</comment>
<feature type="transmembrane region" description="Helical" evidence="5">
    <location>
        <begin position="23"/>
        <end position="44"/>
    </location>
</feature>
<sequence>MLDILLTQAPEPPIATPSVDYPAVLPMLIVFGAACVSVLVEAFAAKRSRFGLQVGLSLAAIVAAGVSLVVYATGSAPAGGVKTFSGAISIDKPALFLWGTLLALAVGAVLLISDRVVEPGGALVAQAGIRPGTIQDRAQQTATVMQTEVFPLTLFALGGMMAFCASNDLLTMFIALEVLSLPLYLMCGLARRRRLLSQEAAVKYFLLGAFSSAFFLYGLALLYGYANSVKLADIAAAAAGSDRSDTLLFAGLGLLVVGLLFKGSVGPFHTWTPDVYQGAPTPVTAFMAACTKVAAFGGILRVLSVAFSSTSWEWRGVLWGVAIISMVIGAVLGLTQTDVKRMIAYSSIAHAGFLLVGAIAMTRDGLSSTLFYLLAYGFTTLAAFGVISLVRDSSGEATHLSAWAGLAKRSPLVAGIFTFLLLALAGIPLTSGFVGKFVVFSAALSDGMAPLVVVALVFSAVAAFFYLRVIVLMYFSEPAADGPSVSVPGFGTGTAIFLGTAVTLVLGLVPAFALGWAGAGGFAS</sequence>
<dbReference type="KEGG" id="amog:QRX60_08590"/>
<feature type="transmembrane region" description="Helical" evidence="5">
    <location>
        <begin position="495"/>
        <end position="519"/>
    </location>
</feature>
<comment type="catalytic activity">
    <reaction evidence="5">
        <text>a quinone + NADH + 5 H(+)(in) = a quinol + NAD(+) + 4 H(+)(out)</text>
        <dbReference type="Rhea" id="RHEA:57888"/>
        <dbReference type="ChEBI" id="CHEBI:15378"/>
        <dbReference type="ChEBI" id="CHEBI:24646"/>
        <dbReference type="ChEBI" id="CHEBI:57540"/>
        <dbReference type="ChEBI" id="CHEBI:57945"/>
        <dbReference type="ChEBI" id="CHEBI:132124"/>
    </reaction>
</comment>
<keyword evidence="2 5" id="KW-0812">Transmembrane</keyword>
<dbReference type="HAMAP" id="MF_00445">
    <property type="entry name" value="NDH1_NuoN_1"/>
    <property type="match status" value="1"/>
</dbReference>
<feature type="transmembrane region" description="Helical" evidence="5">
    <location>
        <begin position="204"/>
        <end position="226"/>
    </location>
</feature>
<feature type="transmembrane region" description="Helical" evidence="5">
    <location>
        <begin position="154"/>
        <end position="184"/>
    </location>
</feature>
<dbReference type="GO" id="GO:0048038">
    <property type="term" value="F:quinone binding"/>
    <property type="evidence" value="ECO:0007669"/>
    <property type="project" value="UniProtKB-KW"/>
</dbReference>
<dbReference type="EMBL" id="CP127295">
    <property type="protein sequence ID" value="WIY03892.1"/>
    <property type="molecule type" value="Genomic_DNA"/>
</dbReference>
<dbReference type="Proteomes" id="UP001239397">
    <property type="component" value="Chromosome"/>
</dbReference>
<dbReference type="Pfam" id="PF00361">
    <property type="entry name" value="Proton_antipo_M"/>
    <property type="match status" value="1"/>
</dbReference>
<feature type="transmembrane region" description="Helical" evidence="5">
    <location>
        <begin position="342"/>
        <end position="362"/>
    </location>
</feature>
<dbReference type="NCBIfam" id="TIGR01770">
    <property type="entry name" value="NDH_I_N"/>
    <property type="match status" value="1"/>
</dbReference>
<evidence type="ECO:0000256" key="6">
    <source>
        <dbReference type="RuleBase" id="RU000320"/>
    </source>
</evidence>
<comment type="subunit">
    <text evidence="5">NDH-1 is composed of 14 different subunits. Subunits NuoA, H, J, K, L, M, N constitute the membrane sector of the complex.</text>
</comment>
<keyword evidence="5" id="KW-0874">Quinone</keyword>
<keyword evidence="5" id="KW-0813">Transport</keyword>
<dbReference type="GO" id="GO:0005886">
    <property type="term" value="C:plasma membrane"/>
    <property type="evidence" value="ECO:0007669"/>
    <property type="project" value="UniProtKB-SubCell"/>
</dbReference>
<reference evidence="8 9" key="1">
    <citation type="submission" date="2023-06" db="EMBL/GenBank/DDBJ databases">
        <authorList>
            <person name="Oyuntsetseg B."/>
            <person name="Kim S.B."/>
        </authorList>
    </citation>
    <scope>NUCLEOTIDE SEQUENCE [LARGE SCALE GENOMIC DNA]</scope>
    <source>
        <strain evidence="8 9">4-36</strain>
    </source>
</reference>